<reference evidence="2" key="1">
    <citation type="submission" date="2023-03" db="EMBL/GenBank/DDBJ databases">
        <title>Massive genome expansion in bonnet fungi (Mycena s.s.) driven by repeated elements and novel gene families across ecological guilds.</title>
        <authorList>
            <consortium name="Lawrence Berkeley National Laboratory"/>
            <person name="Harder C.B."/>
            <person name="Miyauchi S."/>
            <person name="Viragh M."/>
            <person name="Kuo A."/>
            <person name="Thoen E."/>
            <person name="Andreopoulos B."/>
            <person name="Lu D."/>
            <person name="Skrede I."/>
            <person name="Drula E."/>
            <person name="Henrissat B."/>
            <person name="Morin E."/>
            <person name="Kohler A."/>
            <person name="Barry K."/>
            <person name="LaButti K."/>
            <person name="Morin E."/>
            <person name="Salamov A."/>
            <person name="Lipzen A."/>
            <person name="Mereny Z."/>
            <person name="Hegedus B."/>
            <person name="Baldrian P."/>
            <person name="Stursova M."/>
            <person name="Weitz H."/>
            <person name="Taylor A."/>
            <person name="Grigoriev I.V."/>
            <person name="Nagy L.G."/>
            <person name="Martin F."/>
            <person name="Kauserud H."/>
        </authorList>
    </citation>
    <scope>NUCLEOTIDE SEQUENCE</scope>
    <source>
        <strain evidence="2">CBHHK182m</strain>
    </source>
</reference>
<name>A0AAD7J1T7_9AGAR</name>
<evidence type="ECO:0000313" key="3">
    <source>
        <dbReference type="Proteomes" id="UP001215598"/>
    </source>
</evidence>
<dbReference type="Proteomes" id="UP001215598">
    <property type="component" value="Unassembled WGS sequence"/>
</dbReference>
<dbReference type="EMBL" id="JARKIB010000053">
    <property type="protein sequence ID" value="KAJ7754104.1"/>
    <property type="molecule type" value="Genomic_DNA"/>
</dbReference>
<sequence>MGKKNKSKNTQAPQADSHSRTEPDVSIQKLLVLAHLSYGEKSLVEDVSRLLRIPDYNTARGLKQCYQDFGTISSNLEQVFTQSRENGGSCSADKLAAAVISIYRHMSRDQLLRIRIIAETDFVNKAISLLNTNAGAAIAMSALSDMTHIESVDAGIRQSIVPLTSAILDTAEKCLHILPYVEDTVCVLTHSITAVLVDNVDPKLAQLVPFPRVLHFLLRVVRLPNSTARIFDHIIAFCARAAGYYPTVFSSIPDIVDFLVACTRAEDLVTRNDALRALTRLFRQKPRQQPPVPRSMRVHQALTRYGIAKIRQTKEMEAVQKLFHLTDSFADNPHPLYLAAFGHELVDLILIDETKVRFYFLRPGEDGLDVGDIGIKSMRRIPTDILRLSADAVRSKSGAQAQIKGDILELEFLLASQKSKEAFTFARSCIDRHPSVPFFYYAVAVCLSTSTVTSVRSAEKGLQCPDLTDFLREELSSITSCLPRNCLLPIC</sequence>
<organism evidence="2 3">
    <name type="scientific">Mycena metata</name>
    <dbReference type="NCBI Taxonomy" id="1033252"/>
    <lineage>
        <taxon>Eukaryota</taxon>
        <taxon>Fungi</taxon>
        <taxon>Dikarya</taxon>
        <taxon>Basidiomycota</taxon>
        <taxon>Agaricomycotina</taxon>
        <taxon>Agaricomycetes</taxon>
        <taxon>Agaricomycetidae</taxon>
        <taxon>Agaricales</taxon>
        <taxon>Marasmiineae</taxon>
        <taxon>Mycenaceae</taxon>
        <taxon>Mycena</taxon>
    </lineage>
</organism>
<proteinExistence type="predicted"/>
<gene>
    <name evidence="2" type="ORF">B0H16DRAFT_756770</name>
</gene>
<evidence type="ECO:0000256" key="1">
    <source>
        <dbReference type="SAM" id="MobiDB-lite"/>
    </source>
</evidence>
<protein>
    <submittedName>
        <fullName evidence="2">Uncharacterized protein</fullName>
    </submittedName>
</protein>
<accession>A0AAD7J1T7</accession>
<keyword evidence="3" id="KW-1185">Reference proteome</keyword>
<comment type="caution">
    <text evidence="2">The sequence shown here is derived from an EMBL/GenBank/DDBJ whole genome shotgun (WGS) entry which is preliminary data.</text>
</comment>
<feature type="region of interest" description="Disordered" evidence="1">
    <location>
        <begin position="1"/>
        <end position="23"/>
    </location>
</feature>
<dbReference type="AlphaFoldDB" id="A0AAD7J1T7"/>
<evidence type="ECO:0000313" key="2">
    <source>
        <dbReference type="EMBL" id="KAJ7754104.1"/>
    </source>
</evidence>